<dbReference type="InterPro" id="IPR016037">
    <property type="entry name" value="DHQ_synth_AroB"/>
</dbReference>
<comment type="catalytic activity">
    <reaction evidence="1 18">
        <text>7-phospho-2-dehydro-3-deoxy-D-arabino-heptonate = 3-dehydroquinate + phosphate</text>
        <dbReference type="Rhea" id="RHEA:21968"/>
        <dbReference type="ChEBI" id="CHEBI:32364"/>
        <dbReference type="ChEBI" id="CHEBI:43474"/>
        <dbReference type="ChEBI" id="CHEBI:58394"/>
        <dbReference type="EC" id="4.2.3.4"/>
    </reaction>
</comment>
<dbReference type="CDD" id="cd08195">
    <property type="entry name" value="DHQS"/>
    <property type="match status" value="1"/>
</dbReference>
<accession>M1LX79</accession>
<dbReference type="InterPro" id="IPR056179">
    <property type="entry name" value="DHQS_C"/>
</dbReference>
<comment type="cofactor">
    <cofactor evidence="18">
        <name>Co(2+)</name>
        <dbReference type="ChEBI" id="CHEBI:48828"/>
    </cofactor>
    <cofactor evidence="18">
        <name>Zn(2+)</name>
        <dbReference type="ChEBI" id="CHEBI:29105"/>
    </cofactor>
    <text evidence="18">Binds 1 divalent metal cation per subunit. Can use either Co(2+) or Zn(2+).</text>
</comment>
<dbReference type="SUPFAM" id="SSF56796">
    <property type="entry name" value="Dehydroquinate synthase-like"/>
    <property type="match status" value="1"/>
</dbReference>
<dbReference type="RefSeq" id="WP_015390109.1">
    <property type="nucleotide sequence ID" value="NC_020285.1"/>
</dbReference>
<dbReference type="InterPro" id="IPR030963">
    <property type="entry name" value="DHQ_synth_fam"/>
</dbReference>
<evidence type="ECO:0000256" key="18">
    <source>
        <dbReference type="HAMAP-Rule" id="MF_00110"/>
    </source>
</evidence>
<evidence type="ECO:0000256" key="19">
    <source>
        <dbReference type="SAM" id="Phobius"/>
    </source>
</evidence>
<feature type="binding site" evidence="18">
    <location>
        <position position="141"/>
    </location>
    <ligand>
        <name>NAD(+)</name>
        <dbReference type="ChEBI" id="CHEBI:57540"/>
    </ligand>
</feature>
<evidence type="ECO:0000256" key="6">
    <source>
        <dbReference type="ARBA" id="ARBA00005412"/>
    </source>
</evidence>
<keyword evidence="15 18" id="KW-0057">Aromatic amino acid biosynthesis</keyword>
<evidence type="ECO:0000256" key="8">
    <source>
        <dbReference type="ARBA" id="ARBA00017684"/>
    </source>
</evidence>
<dbReference type="GO" id="GO:0005737">
    <property type="term" value="C:cytoplasm"/>
    <property type="evidence" value="ECO:0007669"/>
    <property type="project" value="UniProtKB-SubCell"/>
</dbReference>
<reference evidence="22 23" key="1">
    <citation type="journal article" date="2013" name="Genome Biol. Evol.">
        <title>Genome evolution and phylogenomic analysis of candidatus kinetoplastibacterium, the betaproteobacterial endosymbionts of strigomonas and angomonas.</title>
        <authorList>
            <person name="Alves J.M."/>
            <person name="Serrano M.G."/>
            <person name="Maia da Silva F."/>
            <person name="Voegtly L.J."/>
            <person name="Matveyev A.V."/>
            <person name="Teixeira M.M."/>
            <person name="Camargo E.P."/>
            <person name="Buck G.A."/>
        </authorList>
    </citation>
    <scope>NUCLEOTIDE SEQUENCE [LARGE SCALE GENOMIC DNA]</scope>
    <source>
        <strain evidence="22 23">TCC012E</strain>
    </source>
</reference>
<dbReference type="KEGG" id="kbt:BCUE_0144"/>
<keyword evidence="17 18" id="KW-0170">Cobalt</keyword>
<dbReference type="FunFam" id="3.40.50.1970:FF:000001">
    <property type="entry name" value="3-dehydroquinate synthase"/>
    <property type="match status" value="1"/>
</dbReference>
<evidence type="ECO:0000256" key="4">
    <source>
        <dbReference type="ARBA" id="ARBA00004496"/>
    </source>
</evidence>
<evidence type="ECO:0000256" key="12">
    <source>
        <dbReference type="ARBA" id="ARBA00022741"/>
    </source>
</evidence>
<comment type="function">
    <text evidence="3 18">Catalyzes the conversion of 3-deoxy-D-arabino-heptulosonate 7-phosphate (DAHP) to dehydroquinate (DHQ).</text>
</comment>
<evidence type="ECO:0000256" key="7">
    <source>
        <dbReference type="ARBA" id="ARBA00013031"/>
    </source>
</evidence>
<organism evidence="22 23">
    <name type="scientific">Candidatus Kinetoplastidibacterium blastocrithidiae TCC012E</name>
    <dbReference type="NCBI Taxonomy" id="1208922"/>
    <lineage>
        <taxon>Bacteria</taxon>
        <taxon>Pseudomonadati</taxon>
        <taxon>Pseudomonadota</taxon>
        <taxon>Betaproteobacteria</taxon>
        <taxon>Candidatus Kinetoplastidibacterium</taxon>
    </lineage>
</organism>
<keyword evidence="14 18" id="KW-0520">NAD</keyword>
<comment type="pathway">
    <text evidence="5 18">Metabolic intermediate biosynthesis; chorismate biosynthesis; chorismate from D-erythrose 4-phosphate and phosphoenolpyruvate: step 2/7.</text>
</comment>
<comment type="cofactor">
    <cofactor evidence="2 18">
        <name>NAD(+)</name>
        <dbReference type="ChEBI" id="CHEBI:57540"/>
    </cofactor>
</comment>
<name>M1LX79_9PROT</name>
<evidence type="ECO:0000256" key="17">
    <source>
        <dbReference type="ARBA" id="ARBA00023285"/>
    </source>
</evidence>
<dbReference type="PANTHER" id="PTHR43622">
    <property type="entry name" value="3-DEHYDROQUINATE SYNTHASE"/>
    <property type="match status" value="1"/>
</dbReference>
<keyword evidence="16 18" id="KW-0456">Lyase</keyword>
<proteinExistence type="inferred from homology"/>
<dbReference type="PATRIC" id="fig|1208922.3.peg.688"/>
<sequence length="361" mass="39624">MNVVNVNITNGSYPINIEPGRLDSLDQIIPEDVTSIAIVTNSTVGILYGKKVRDVLLRTGKNVFYVELPDGEKYKDWITLNKIFDSLLSFKLDRRAVLVALGGGVIGDITGFAASVYMRGIRFIQVPTTLLAQVDSSVGGKTAINHPMGKNMIGSFYQPISVEIDTDVLTTLAPREISSGLAEVIKYGLILDSSFWEWCEDNVNNLLSLDKIAIEYAIKRSCELKSHVVGKDEKESDVRAILNLGHTFGHAIESGLGYGKWLHGEAVGCGLVQAAELSAYSIGFRESDISRIRNMVKSIGCPSNAPNFGFDRWIELMLLDKKNDSGEIRFVLMKNIGEAVIQNVSHNAIKHVITKTATAIF</sequence>
<feature type="binding site" evidence="18">
    <location>
        <position position="263"/>
    </location>
    <ligand>
        <name>Zn(2+)</name>
        <dbReference type="ChEBI" id="CHEBI:29105"/>
    </ligand>
</feature>
<evidence type="ECO:0000259" key="21">
    <source>
        <dbReference type="Pfam" id="PF24621"/>
    </source>
</evidence>
<dbReference type="GO" id="GO:0008652">
    <property type="term" value="P:amino acid biosynthetic process"/>
    <property type="evidence" value="ECO:0007669"/>
    <property type="project" value="UniProtKB-KW"/>
</dbReference>
<keyword evidence="13 18" id="KW-0862">Zinc</keyword>
<feature type="transmembrane region" description="Helical" evidence="19">
    <location>
        <begin position="96"/>
        <end position="118"/>
    </location>
</feature>
<keyword evidence="11 18" id="KW-0479">Metal-binding</keyword>
<dbReference type="InterPro" id="IPR050071">
    <property type="entry name" value="Dehydroquinate_synthase"/>
</dbReference>
<dbReference type="EMBL" id="CP003807">
    <property type="protein sequence ID" value="AGF50122.1"/>
    <property type="molecule type" value="Genomic_DNA"/>
</dbReference>
<keyword evidence="19" id="KW-0812">Transmembrane</keyword>
<evidence type="ECO:0000256" key="13">
    <source>
        <dbReference type="ARBA" id="ARBA00022833"/>
    </source>
</evidence>
<feature type="binding site" evidence="18">
    <location>
        <position position="246"/>
    </location>
    <ligand>
        <name>Zn(2+)</name>
        <dbReference type="ChEBI" id="CHEBI:29105"/>
    </ligand>
</feature>
<keyword evidence="23" id="KW-1185">Reference proteome</keyword>
<feature type="binding site" evidence="18">
    <location>
        <begin position="128"/>
        <end position="129"/>
    </location>
    <ligand>
        <name>NAD(+)</name>
        <dbReference type="ChEBI" id="CHEBI:57540"/>
    </ligand>
</feature>
<feature type="binding site" evidence="18">
    <location>
        <begin position="70"/>
        <end position="75"/>
    </location>
    <ligand>
        <name>NAD(+)</name>
        <dbReference type="ChEBI" id="CHEBI:57540"/>
    </ligand>
</feature>
<evidence type="ECO:0000256" key="11">
    <source>
        <dbReference type="ARBA" id="ARBA00022723"/>
    </source>
</evidence>
<keyword evidence="10 18" id="KW-0028">Amino-acid biosynthesis</keyword>
<evidence type="ECO:0000313" key="23">
    <source>
        <dbReference type="Proteomes" id="UP000011563"/>
    </source>
</evidence>
<dbReference type="HOGENOM" id="CLU_001201_0_2_4"/>
<dbReference type="GO" id="GO:0000166">
    <property type="term" value="F:nucleotide binding"/>
    <property type="evidence" value="ECO:0007669"/>
    <property type="project" value="UniProtKB-KW"/>
</dbReference>
<dbReference type="GO" id="GO:0003856">
    <property type="term" value="F:3-dehydroquinate synthase activity"/>
    <property type="evidence" value="ECO:0007669"/>
    <property type="project" value="UniProtKB-UniRule"/>
</dbReference>
<gene>
    <name evidence="18" type="primary">aroB</name>
    <name evidence="22" type="ORF">BCUE_0144</name>
</gene>
<dbReference type="PIRSF" id="PIRSF001455">
    <property type="entry name" value="DHQ_synth"/>
    <property type="match status" value="1"/>
</dbReference>
<keyword evidence="9 18" id="KW-0963">Cytoplasm</keyword>
<dbReference type="GO" id="GO:0046872">
    <property type="term" value="F:metal ion binding"/>
    <property type="evidence" value="ECO:0007669"/>
    <property type="project" value="UniProtKB-KW"/>
</dbReference>
<evidence type="ECO:0000256" key="9">
    <source>
        <dbReference type="ARBA" id="ARBA00022490"/>
    </source>
</evidence>
<dbReference type="Pfam" id="PF24621">
    <property type="entry name" value="DHQS_C"/>
    <property type="match status" value="1"/>
</dbReference>
<keyword evidence="12 18" id="KW-0547">Nucleotide-binding</keyword>
<feature type="binding site" evidence="18">
    <location>
        <position position="183"/>
    </location>
    <ligand>
        <name>Zn(2+)</name>
        <dbReference type="ChEBI" id="CHEBI:29105"/>
    </ligand>
</feature>
<dbReference type="Proteomes" id="UP000011563">
    <property type="component" value="Chromosome"/>
</dbReference>
<protein>
    <recommendedName>
        <fullName evidence="8 18">3-dehydroquinate synthase</fullName>
        <shortName evidence="18">DHQS</shortName>
        <ecNumber evidence="7 18">4.2.3.4</ecNumber>
    </recommendedName>
</protein>
<dbReference type="Gene3D" id="1.20.1090.10">
    <property type="entry name" value="Dehydroquinate synthase-like - alpha domain"/>
    <property type="match status" value="1"/>
</dbReference>
<evidence type="ECO:0000259" key="20">
    <source>
        <dbReference type="Pfam" id="PF01761"/>
    </source>
</evidence>
<feature type="domain" description="3-dehydroquinate synthase N-terminal" evidence="20">
    <location>
        <begin position="66"/>
        <end position="178"/>
    </location>
</feature>
<feature type="binding site" evidence="18">
    <location>
        <position position="150"/>
    </location>
    <ligand>
        <name>NAD(+)</name>
        <dbReference type="ChEBI" id="CHEBI:57540"/>
    </ligand>
</feature>
<feature type="binding site" evidence="18">
    <location>
        <begin position="104"/>
        <end position="108"/>
    </location>
    <ligand>
        <name>NAD(+)</name>
        <dbReference type="ChEBI" id="CHEBI:57540"/>
    </ligand>
</feature>
<comment type="subcellular location">
    <subcellularLocation>
        <location evidence="4 18">Cytoplasm</location>
    </subcellularLocation>
</comment>
<dbReference type="GO" id="GO:0009423">
    <property type="term" value="P:chorismate biosynthetic process"/>
    <property type="evidence" value="ECO:0007669"/>
    <property type="project" value="UniProtKB-UniRule"/>
</dbReference>
<evidence type="ECO:0000256" key="1">
    <source>
        <dbReference type="ARBA" id="ARBA00001393"/>
    </source>
</evidence>
<dbReference type="NCBIfam" id="TIGR01357">
    <property type="entry name" value="aroB"/>
    <property type="match status" value="1"/>
</dbReference>
<evidence type="ECO:0000313" key="22">
    <source>
        <dbReference type="EMBL" id="AGF50122.1"/>
    </source>
</evidence>
<keyword evidence="19" id="KW-0472">Membrane</keyword>
<dbReference type="UniPathway" id="UPA00053">
    <property type="reaction ID" value="UER00085"/>
</dbReference>
<feature type="domain" description="3-dehydroquinate synthase C-terminal" evidence="21">
    <location>
        <begin position="180"/>
        <end position="323"/>
    </location>
</feature>
<evidence type="ECO:0000256" key="5">
    <source>
        <dbReference type="ARBA" id="ARBA00004661"/>
    </source>
</evidence>
<evidence type="ECO:0000256" key="16">
    <source>
        <dbReference type="ARBA" id="ARBA00023239"/>
    </source>
</evidence>
<dbReference type="PANTHER" id="PTHR43622:SF7">
    <property type="entry name" value="3-DEHYDROQUINATE SYNTHASE, CHLOROPLASTIC"/>
    <property type="match status" value="1"/>
</dbReference>
<dbReference type="Gene3D" id="3.40.50.1970">
    <property type="match status" value="1"/>
</dbReference>
<evidence type="ECO:0000256" key="15">
    <source>
        <dbReference type="ARBA" id="ARBA00023141"/>
    </source>
</evidence>
<dbReference type="GO" id="GO:0009073">
    <property type="term" value="P:aromatic amino acid family biosynthetic process"/>
    <property type="evidence" value="ECO:0007669"/>
    <property type="project" value="UniProtKB-KW"/>
</dbReference>
<dbReference type="AlphaFoldDB" id="M1LX79"/>
<dbReference type="InterPro" id="IPR030960">
    <property type="entry name" value="DHQS/DOIS_N"/>
</dbReference>
<dbReference type="EC" id="4.2.3.4" evidence="7 18"/>
<evidence type="ECO:0000256" key="2">
    <source>
        <dbReference type="ARBA" id="ARBA00001911"/>
    </source>
</evidence>
<comment type="similarity">
    <text evidence="6 18">Belongs to the sugar phosphate cyclases superfamily. Dehydroquinate synthase family.</text>
</comment>
<keyword evidence="19" id="KW-1133">Transmembrane helix</keyword>
<dbReference type="HAMAP" id="MF_00110">
    <property type="entry name" value="DHQ_synthase"/>
    <property type="match status" value="1"/>
</dbReference>
<dbReference type="Pfam" id="PF01761">
    <property type="entry name" value="DHQ_synthase"/>
    <property type="match status" value="1"/>
</dbReference>
<evidence type="ECO:0000256" key="10">
    <source>
        <dbReference type="ARBA" id="ARBA00022605"/>
    </source>
</evidence>
<evidence type="ECO:0000256" key="3">
    <source>
        <dbReference type="ARBA" id="ARBA00003485"/>
    </source>
</evidence>
<evidence type="ECO:0000256" key="14">
    <source>
        <dbReference type="ARBA" id="ARBA00023027"/>
    </source>
</evidence>
<comment type="caution">
    <text evidence="18">Lacks conserved residue(s) required for the propagation of feature annotation.</text>
</comment>